<keyword evidence="3" id="KW-1185">Reference proteome</keyword>
<evidence type="ECO:0000313" key="3">
    <source>
        <dbReference type="Proteomes" id="UP000316252"/>
    </source>
</evidence>
<dbReference type="Gene3D" id="3.20.20.140">
    <property type="entry name" value="Metal-dependent hydrolases"/>
    <property type="match status" value="1"/>
</dbReference>
<dbReference type="SUPFAM" id="SSF51338">
    <property type="entry name" value="Composite domain of metallo-dependent hydrolases"/>
    <property type="match status" value="1"/>
</dbReference>
<sequence>MTTAPALLLTGARLLDPARPETLAGAAEPDSLLIVGDGIAAVGAAAVAAHPDAARAERRDLAGRGVVPGLWDHHVHLVQWAIARRRVDVSAATSAAQAARILVEHAQRTPPEPGTVLVGHGFRDALWADALDPQLLGGAHPIAAISHDLHTVWANPLALRILGRDEHEPVLREQPAFDAMAQLSALPTATTDRWVADAVEAAAQRGVVGIRDLEMADAGGAWLRRRAIDGFPRIRVRAAVYPHDLATARERGQRSYVALEGTDRLVEGGEFKLFADGSLNTRTAHCVHAYEGLSGATAHGLEVNPGAELEQRAREGLAAGLVPTIHAIGDQAVTRALDVFEALNAAGLLGPDAEAATRGRATAADATAAVATTGWMEHAQLVDPSDLARFARLGIQVSVQPEHAMDDRDVADALWAGRTDRSFAWRSLADSGARLWFGSDAPVAPLDSWVTIAAATARARDGLAPWHPEQVVPFAAALAASVRSSLAVGNPADLAILDADPVAASADPSGDALRGLPVAATLLAGEFTHDAL</sequence>
<dbReference type="InterPro" id="IPR013108">
    <property type="entry name" value="Amidohydro_3"/>
</dbReference>
<dbReference type="InterPro" id="IPR011059">
    <property type="entry name" value="Metal-dep_hydrolase_composite"/>
</dbReference>
<dbReference type="Pfam" id="PF07969">
    <property type="entry name" value="Amidohydro_3"/>
    <property type="match status" value="1"/>
</dbReference>
<feature type="domain" description="Amidohydrolase 3" evidence="1">
    <location>
        <begin position="60"/>
        <end position="527"/>
    </location>
</feature>
<dbReference type="PANTHER" id="PTHR22642:SF2">
    <property type="entry name" value="PROTEIN LONG AFTER FAR-RED 3"/>
    <property type="match status" value="1"/>
</dbReference>
<dbReference type="PANTHER" id="PTHR22642">
    <property type="entry name" value="IMIDAZOLONEPROPIONASE"/>
    <property type="match status" value="1"/>
</dbReference>
<evidence type="ECO:0000313" key="2">
    <source>
        <dbReference type="EMBL" id="TPW74572.1"/>
    </source>
</evidence>
<dbReference type="Gene3D" id="2.30.40.10">
    <property type="entry name" value="Urease, subunit C, domain 1"/>
    <property type="match status" value="1"/>
</dbReference>
<dbReference type="SUPFAM" id="SSF51556">
    <property type="entry name" value="Metallo-dependent hydrolases"/>
    <property type="match status" value="1"/>
</dbReference>
<comment type="caution">
    <text evidence="2">The sequence shown here is derived from an EMBL/GenBank/DDBJ whole genome shotgun (WGS) entry which is preliminary data.</text>
</comment>
<reference evidence="2 3" key="1">
    <citation type="submission" date="2019-06" db="EMBL/GenBank/DDBJ databases">
        <authorList>
            <person name="Li F."/>
        </authorList>
    </citation>
    <scope>NUCLEOTIDE SEQUENCE [LARGE SCALE GENOMIC DNA]</scope>
    <source>
        <strain evidence="2 3">10F1D-1</strain>
    </source>
</reference>
<dbReference type="AlphaFoldDB" id="A0A506XXZ9"/>
<protein>
    <submittedName>
        <fullName evidence="2">Amidohydrolase family protein</fullName>
    </submittedName>
</protein>
<dbReference type="RefSeq" id="WP_141164210.1">
    <property type="nucleotide sequence ID" value="NZ_VHQG01000004.1"/>
</dbReference>
<proteinExistence type="predicted"/>
<dbReference type="GO" id="GO:0016810">
    <property type="term" value="F:hydrolase activity, acting on carbon-nitrogen (but not peptide) bonds"/>
    <property type="evidence" value="ECO:0007669"/>
    <property type="project" value="InterPro"/>
</dbReference>
<organism evidence="2 3">
    <name type="scientific">Schumannella soli</name>
    <dbReference type="NCBI Taxonomy" id="2590779"/>
    <lineage>
        <taxon>Bacteria</taxon>
        <taxon>Bacillati</taxon>
        <taxon>Actinomycetota</taxon>
        <taxon>Actinomycetes</taxon>
        <taxon>Micrococcales</taxon>
        <taxon>Microbacteriaceae</taxon>
        <taxon>Schumannella</taxon>
    </lineage>
</organism>
<gene>
    <name evidence="2" type="ORF">FJ657_13320</name>
</gene>
<dbReference type="Gene3D" id="3.10.310.70">
    <property type="match status" value="1"/>
</dbReference>
<accession>A0A506XXZ9</accession>
<dbReference type="OrthoDB" id="3238066at2"/>
<name>A0A506XXZ9_9MICO</name>
<keyword evidence="2" id="KW-0378">Hydrolase</keyword>
<evidence type="ECO:0000259" key="1">
    <source>
        <dbReference type="Pfam" id="PF07969"/>
    </source>
</evidence>
<dbReference type="Proteomes" id="UP000316252">
    <property type="component" value="Unassembled WGS sequence"/>
</dbReference>
<dbReference type="EMBL" id="VHQG01000004">
    <property type="protein sequence ID" value="TPW74572.1"/>
    <property type="molecule type" value="Genomic_DNA"/>
</dbReference>
<dbReference type="InterPro" id="IPR032466">
    <property type="entry name" value="Metal_Hydrolase"/>
</dbReference>